<dbReference type="Proteomes" id="UP000027734">
    <property type="component" value="Unassembled WGS sequence"/>
</dbReference>
<dbReference type="EMBL" id="JAMC01000006">
    <property type="protein sequence ID" value="KEJ88593.1"/>
    <property type="molecule type" value="Genomic_DNA"/>
</dbReference>
<evidence type="ECO:0000313" key="1">
    <source>
        <dbReference type="EMBL" id="KEJ88593.1"/>
    </source>
</evidence>
<reference evidence="1 2" key="1">
    <citation type="submission" date="2014-01" db="EMBL/GenBank/DDBJ databases">
        <title>Sulfitobacter donghicola JCM 14565 Genome Sequencing.</title>
        <authorList>
            <person name="Lai Q."/>
            <person name="Hong Z."/>
        </authorList>
    </citation>
    <scope>NUCLEOTIDE SEQUENCE [LARGE SCALE GENOMIC DNA]</scope>
    <source>
        <strain evidence="1 2">JCM 14565</strain>
    </source>
</reference>
<dbReference type="AlphaFoldDB" id="A0A073IE29"/>
<dbReference type="RefSeq" id="WP_025060562.1">
    <property type="nucleotide sequence ID" value="NZ_JAMC01000006.1"/>
</dbReference>
<evidence type="ECO:0000313" key="2">
    <source>
        <dbReference type="Proteomes" id="UP000027734"/>
    </source>
</evidence>
<proteinExistence type="predicted"/>
<accession>A0A073IE29</accession>
<name>A0A073IE29_9RHOB</name>
<gene>
    <name evidence="1" type="ORF">DSW25_15935</name>
</gene>
<sequence>MQHASPHIPQTARRVSAPCAAEVLEARIVKALGTVALLVVEDPIYIPVFERLERELADIKSRNDAIERAREFLAPNHQNAMR</sequence>
<keyword evidence="2" id="KW-1185">Reference proteome</keyword>
<protein>
    <submittedName>
        <fullName evidence="1">Uncharacterized protein</fullName>
    </submittedName>
</protein>
<organism evidence="1 2">
    <name type="scientific">Sulfitobacter donghicola DSW-25 = KCTC 12864 = JCM 14565</name>
    <dbReference type="NCBI Taxonomy" id="1300350"/>
    <lineage>
        <taxon>Bacteria</taxon>
        <taxon>Pseudomonadati</taxon>
        <taxon>Pseudomonadota</taxon>
        <taxon>Alphaproteobacteria</taxon>
        <taxon>Rhodobacterales</taxon>
        <taxon>Roseobacteraceae</taxon>
        <taxon>Sulfitobacter</taxon>
    </lineage>
</organism>
<comment type="caution">
    <text evidence="1">The sequence shown here is derived from an EMBL/GenBank/DDBJ whole genome shotgun (WGS) entry which is preliminary data.</text>
</comment>
<dbReference type="OrthoDB" id="7876519at2"/>